<feature type="transmembrane region" description="Helical" evidence="3">
    <location>
        <begin position="87"/>
        <end position="115"/>
    </location>
</feature>
<evidence type="ECO:0000313" key="5">
    <source>
        <dbReference type="Proteomes" id="UP000469452"/>
    </source>
</evidence>
<dbReference type="Proteomes" id="UP000469452">
    <property type="component" value="Unassembled WGS sequence"/>
</dbReference>
<dbReference type="VEuPathDB" id="FungiDB:H257_16533"/>
<feature type="transmembrane region" description="Helical" evidence="3">
    <location>
        <begin position="127"/>
        <end position="145"/>
    </location>
</feature>
<keyword evidence="3" id="KW-0812">Transmembrane</keyword>
<sequence length="280" mass="30578">MCITMYGRLGVYLLYMMWYRQHHAKSWVWNLEFCQAKYILPQVRVGLPLAVGQVFENSQLQTMALLASSMGEVQPTNTVSLDSHNSMIVLVFFLTSPIYGLGSAGVIRIGMYLGANEPEKAHQLARLLATCICCISVGIATVLMLNRNVVGHLYSEDPRVWASMTSICTLAASGYVILSVFYSSMAVLVAQARAVPILVAFVSGAWVVGVPTAYLVGIHWHVGLLGVWIGMSIGYAVTTAVTLYGAITANWEAEADKAVLRSKAKHEQITETTTLLNDEP</sequence>
<keyword evidence="3" id="KW-0472">Membrane</keyword>
<gene>
    <name evidence="4" type="ORF">AaE_003884</name>
</gene>
<dbReference type="InterPro" id="IPR050222">
    <property type="entry name" value="MATE_MdtK"/>
</dbReference>
<name>A0A6A5AJU0_APHAT</name>
<evidence type="ECO:0008006" key="6">
    <source>
        <dbReference type="Google" id="ProtNLM"/>
    </source>
</evidence>
<dbReference type="AlphaFoldDB" id="A0A6A5AJU0"/>
<proteinExistence type="inferred from homology"/>
<evidence type="ECO:0000256" key="3">
    <source>
        <dbReference type="SAM" id="Phobius"/>
    </source>
</evidence>
<dbReference type="PANTHER" id="PTHR43298">
    <property type="entry name" value="MULTIDRUG RESISTANCE PROTEIN NORM-RELATED"/>
    <property type="match status" value="1"/>
</dbReference>
<dbReference type="Pfam" id="PF01554">
    <property type="entry name" value="MatE"/>
    <property type="match status" value="1"/>
</dbReference>
<dbReference type="EMBL" id="VJMI01009582">
    <property type="protein sequence ID" value="KAF0758589.1"/>
    <property type="molecule type" value="Genomic_DNA"/>
</dbReference>
<evidence type="ECO:0000313" key="4">
    <source>
        <dbReference type="EMBL" id="KAF0758589.1"/>
    </source>
</evidence>
<keyword evidence="3" id="KW-1133">Transmembrane helix</keyword>
<feature type="transmembrane region" description="Helical" evidence="3">
    <location>
        <begin position="222"/>
        <end position="247"/>
    </location>
</feature>
<accession>A0A6A5AJU0</accession>
<dbReference type="GO" id="GO:0005886">
    <property type="term" value="C:plasma membrane"/>
    <property type="evidence" value="ECO:0007669"/>
    <property type="project" value="TreeGrafter"/>
</dbReference>
<dbReference type="GO" id="GO:0042910">
    <property type="term" value="F:xenobiotic transmembrane transporter activity"/>
    <property type="evidence" value="ECO:0007669"/>
    <property type="project" value="InterPro"/>
</dbReference>
<feature type="transmembrane region" description="Helical" evidence="3">
    <location>
        <begin position="160"/>
        <end position="182"/>
    </location>
</feature>
<evidence type="ECO:0000256" key="2">
    <source>
        <dbReference type="ARBA" id="ARBA00022448"/>
    </source>
</evidence>
<organism evidence="4 5">
    <name type="scientific">Aphanomyces astaci</name>
    <name type="common">Crayfish plague agent</name>
    <dbReference type="NCBI Taxonomy" id="112090"/>
    <lineage>
        <taxon>Eukaryota</taxon>
        <taxon>Sar</taxon>
        <taxon>Stramenopiles</taxon>
        <taxon>Oomycota</taxon>
        <taxon>Saprolegniomycetes</taxon>
        <taxon>Saprolegniales</taxon>
        <taxon>Verrucalvaceae</taxon>
        <taxon>Aphanomyces</taxon>
    </lineage>
</organism>
<dbReference type="PANTHER" id="PTHR43298:SF2">
    <property type="entry name" value="FMN_FAD EXPORTER YEEO-RELATED"/>
    <property type="match status" value="1"/>
</dbReference>
<protein>
    <recommendedName>
        <fullName evidence="6">MATE efflux family protein</fullName>
    </recommendedName>
</protein>
<comment type="caution">
    <text evidence="4">The sequence shown here is derived from an EMBL/GenBank/DDBJ whole genome shotgun (WGS) entry which is preliminary data.</text>
</comment>
<dbReference type="InterPro" id="IPR002528">
    <property type="entry name" value="MATE_fam"/>
</dbReference>
<comment type="similarity">
    <text evidence="1">Belongs to the multi antimicrobial extrusion (MATE) (TC 2.A.66.1) family.</text>
</comment>
<reference evidence="4 5" key="1">
    <citation type="submission" date="2019-06" db="EMBL/GenBank/DDBJ databases">
        <title>Genomics analysis of Aphanomyces spp. identifies a new class of oomycete effector associated with host adaptation.</title>
        <authorList>
            <person name="Gaulin E."/>
        </authorList>
    </citation>
    <scope>NUCLEOTIDE SEQUENCE [LARGE SCALE GENOMIC DNA]</scope>
    <source>
        <strain evidence="4 5">E</strain>
    </source>
</reference>
<feature type="transmembrane region" description="Helical" evidence="3">
    <location>
        <begin position="194"/>
        <end position="216"/>
    </location>
</feature>
<keyword evidence="2" id="KW-0813">Transport</keyword>
<dbReference type="GO" id="GO:0015297">
    <property type="term" value="F:antiporter activity"/>
    <property type="evidence" value="ECO:0007669"/>
    <property type="project" value="InterPro"/>
</dbReference>
<evidence type="ECO:0000256" key="1">
    <source>
        <dbReference type="ARBA" id="ARBA00010199"/>
    </source>
</evidence>